<evidence type="ECO:0000259" key="7">
    <source>
        <dbReference type="SMART" id="SM00387"/>
    </source>
</evidence>
<evidence type="ECO:0000313" key="8">
    <source>
        <dbReference type="EMBL" id="BAH43099.1"/>
    </source>
</evidence>
<dbReference type="HOGENOM" id="CLU_000445_20_6_9"/>
<name>C0ZBE0_BREBN</name>
<evidence type="ECO:0000256" key="1">
    <source>
        <dbReference type="ARBA" id="ARBA00000085"/>
    </source>
</evidence>
<dbReference type="Gene3D" id="1.20.5.1930">
    <property type="match status" value="1"/>
</dbReference>
<keyword evidence="6" id="KW-0472">Membrane</keyword>
<dbReference type="Gene3D" id="3.30.565.10">
    <property type="entry name" value="Histidine kinase-like ATPase, C-terminal domain"/>
    <property type="match status" value="1"/>
</dbReference>
<dbReference type="AlphaFoldDB" id="C0ZBE0"/>
<accession>C0ZBE0</accession>
<evidence type="ECO:0000256" key="4">
    <source>
        <dbReference type="ARBA" id="ARBA00022777"/>
    </source>
</evidence>
<dbReference type="InterPro" id="IPR036890">
    <property type="entry name" value="HATPase_C_sf"/>
</dbReference>
<keyword evidence="4 8" id="KW-0418">Kinase</keyword>
<keyword evidence="3 8" id="KW-0808">Transferase</keyword>
<keyword evidence="9" id="KW-1185">Reference proteome</keyword>
<dbReference type="PANTHER" id="PTHR24421">
    <property type="entry name" value="NITRATE/NITRITE SENSOR PROTEIN NARX-RELATED"/>
    <property type="match status" value="1"/>
</dbReference>
<dbReference type="GO" id="GO:0016020">
    <property type="term" value="C:membrane"/>
    <property type="evidence" value="ECO:0007669"/>
    <property type="project" value="InterPro"/>
</dbReference>
<dbReference type="eggNOG" id="COG3850">
    <property type="taxonomic scope" value="Bacteria"/>
</dbReference>
<dbReference type="Pfam" id="PF07730">
    <property type="entry name" value="HisKA_3"/>
    <property type="match status" value="1"/>
</dbReference>
<dbReference type="Proteomes" id="UP000001877">
    <property type="component" value="Chromosome"/>
</dbReference>
<reference evidence="8 9" key="1">
    <citation type="submission" date="2005-03" db="EMBL/GenBank/DDBJ databases">
        <title>Brevibacillus brevis strain 47, complete genome.</title>
        <authorList>
            <person name="Hosoyama A."/>
            <person name="Yamada R."/>
            <person name="Hongo Y."/>
            <person name="Terui Y."/>
            <person name="Ankai A."/>
            <person name="Masuyama W."/>
            <person name="Sekiguchi M."/>
            <person name="Takeda T."/>
            <person name="Asano K."/>
            <person name="Ohji S."/>
            <person name="Ichikawa N."/>
            <person name="Narita S."/>
            <person name="Aoki N."/>
            <person name="Miura H."/>
            <person name="Matsushita S."/>
            <person name="Sekigawa T."/>
            <person name="Yamagata H."/>
            <person name="Yoshikawa H."/>
            <person name="Udaka S."/>
            <person name="Tanikawa S."/>
            <person name="Fujita N."/>
        </authorList>
    </citation>
    <scope>NUCLEOTIDE SEQUENCE [LARGE SCALE GENOMIC DNA]</scope>
    <source>
        <strain evidence="9">47 / JCM 6285 / NBRC 100599</strain>
    </source>
</reference>
<dbReference type="EMBL" id="AP008955">
    <property type="protein sequence ID" value="BAH43099.1"/>
    <property type="molecule type" value="Genomic_DNA"/>
</dbReference>
<dbReference type="InterPro" id="IPR011712">
    <property type="entry name" value="Sig_transdc_His_kin_sub3_dim/P"/>
</dbReference>
<keyword evidence="6" id="KW-1133">Transmembrane helix</keyword>
<dbReference type="Pfam" id="PF02518">
    <property type="entry name" value="HATPase_c"/>
    <property type="match status" value="1"/>
</dbReference>
<evidence type="ECO:0000313" key="9">
    <source>
        <dbReference type="Proteomes" id="UP000001877"/>
    </source>
</evidence>
<dbReference type="GO" id="GO:0046983">
    <property type="term" value="F:protein dimerization activity"/>
    <property type="evidence" value="ECO:0007669"/>
    <property type="project" value="InterPro"/>
</dbReference>
<evidence type="ECO:0000256" key="5">
    <source>
        <dbReference type="ARBA" id="ARBA00023012"/>
    </source>
</evidence>
<gene>
    <name evidence="8" type="ordered locus">BBR47_21220</name>
</gene>
<feature type="transmembrane region" description="Helical" evidence="6">
    <location>
        <begin position="15"/>
        <end position="34"/>
    </location>
</feature>
<dbReference type="CDD" id="cd16917">
    <property type="entry name" value="HATPase_UhpB-NarQ-NarX-like"/>
    <property type="match status" value="1"/>
</dbReference>
<proteinExistence type="predicted"/>
<dbReference type="GO" id="GO:0000155">
    <property type="term" value="F:phosphorelay sensor kinase activity"/>
    <property type="evidence" value="ECO:0007669"/>
    <property type="project" value="InterPro"/>
</dbReference>
<dbReference type="InterPro" id="IPR003594">
    <property type="entry name" value="HATPase_dom"/>
</dbReference>
<evidence type="ECO:0000256" key="3">
    <source>
        <dbReference type="ARBA" id="ARBA00022679"/>
    </source>
</evidence>
<dbReference type="STRING" id="358681.BBR47_21220"/>
<dbReference type="EC" id="2.7.13.3" evidence="2"/>
<evidence type="ECO:0000256" key="2">
    <source>
        <dbReference type="ARBA" id="ARBA00012438"/>
    </source>
</evidence>
<keyword evidence="5" id="KW-0902">Two-component regulatory system</keyword>
<evidence type="ECO:0000256" key="6">
    <source>
        <dbReference type="SAM" id="Phobius"/>
    </source>
</evidence>
<protein>
    <recommendedName>
        <fullName evidence="2">histidine kinase</fullName>
        <ecNumber evidence="2">2.7.13.3</ecNumber>
    </recommendedName>
</protein>
<dbReference type="KEGG" id="bbe:BBR47_21220"/>
<sequence length="278" mass="31635">MPTVMLGGICMSYRIFYWLTFLIPTIIIGGFEFIRHDFLLPYMSMEAGNVYITLLTLLLSFLFATWMFHTLKQMNARIIEEQARRAVYEERERLARELHDGIAQSLFFLNVKLKQGHLDDARIAVSAIDNHVRQAIFNLRSLPEEGSLDQRLEKWLAQWSALSGIDVASELHVKDGFFTPTAEVQLFGIIQEAFANIRKHSQAKHSWIHLTTDEPTGWVLSVEDDGIGISNPFPDTKKYGLSMMRERARQLNASIDIQLRPAGGTIIRLSSHSGGKTL</sequence>
<dbReference type="SUPFAM" id="SSF55874">
    <property type="entry name" value="ATPase domain of HSP90 chaperone/DNA topoisomerase II/histidine kinase"/>
    <property type="match status" value="1"/>
</dbReference>
<dbReference type="InterPro" id="IPR050482">
    <property type="entry name" value="Sensor_HK_TwoCompSys"/>
</dbReference>
<comment type="catalytic activity">
    <reaction evidence="1">
        <text>ATP + protein L-histidine = ADP + protein N-phospho-L-histidine.</text>
        <dbReference type="EC" id="2.7.13.3"/>
    </reaction>
</comment>
<organism evidence="8 9">
    <name type="scientific">Brevibacillus brevis (strain 47 / JCM 6285 / NBRC 100599)</name>
    <dbReference type="NCBI Taxonomy" id="358681"/>
    <lineage>
        <taxon>Bacteria</taxon>
        <taxon>Bacillati</taxon>
        <taxon>Bacillota</taxon>
        <taxon>Bacilli</taxon>
        <taxon>Bacillales</taxon>
        <taxon>Paenibacillaceae</taxon>
        <taxon>Brevibacillus</taxon>
    </lineage>
</organism>
<dbReference type="SMART" id="SM00387">
    <property type="entry name" value="HATPase_c"/>
    <property type="match status" value="1"/>
</dbReference>
<feature type="domain" description="Histidine kinase/HSP90-like ATPase" evidence="7">
    <location>
        <begin position="181"/>
        <end position="275"/>
    </location>
</feature>
<keyword evidence="6" id="KW-0812">Transmembrane</keyword>
<feature type="transmembrane region" description="Helical" evidence="6">
    <location>
        <begin position="50"/>
        <end position="68"/>
    </location>
</feature>